<evidence type="ECO:0000256" key="8">
    <source>
        <dbReference type="ARBA" id="ARBA00022989"/>
    </source>
</evidence>
<evidence type="ECO:0000256" key="5">
    <source>
        <dbReference type="ARBA" id="ARBA00022679"/>
    </source>
</evidence>
<evidence type="ECO:0000313" key="13">
    <source>
        <dbReference type="Proteomes" id="UP000440578"/>
    </source>
</evidence>
<dbReference type="OrthoDB" id="20028at2759"/>
<dbReference type="EC" id="2.4.1.258" evidence="3"/>
<feature type="transmembrane region" description="Helical" evidence="11">
    <location>
        <begin position="172"/>
        <end position="194"/>
    </location>
</feature>
<feature type="transmembrane region" description="Helical" evidence="11">
    <location>
        <begin position="134"/>
        <end position="152"/>
    </location>
</feature>
<keyword evidence="9 11" id="KW-0472">Membrane</keyword>
<comment type="subcellular location">
    <subcellularLocation>
        <location evidence="1">Endoplasmic reticulum membrane</location>
        <topology evidence="1">Multi-pass membrane protein</topology>
    </subcellularLocation>
</comment>
<gene>
    <name evidence="12" type="primary">l(2)not</name>
    <name evidence="12" type="ORF">FJT64_011931</name>
</gene>
<comment type="catalytic activity">
    <reaction evidence="10">
        <text>an alpha-D-Man-(1-&gt;2)-alpha-D-Man-(1-&gt;2)-alpha-D-Man-(1-&gt;3)-[alpha-D-Man-(1-&gt;6)]-beta-D-Man-(1-&gt;4)-beta-D-GlcNAc-(1-&gt;4)-alpha-D-GlcNAc-diphospho-di-trans,poly-cis-dolichol + a di-trans,poly-cis-dolichyl beta-D-mannosyl phosphate = an alpha-D-Man-(1-&gt;2)-alpha-D-Man-(1-&gt;2)-alpha-D-Man-(1-&gt;3)-[alpha-D-Man-(1-&gt;3)-alpha-D-Man-(1-&gt;6)]-beta-D-Man-(1-&gt;4)-beta-D-GlcNAc-(1-&gt;4)-alpha-D-GlcNAc-diphospho-di-trans,poly-cis-dolichol + a di-trans,poly-cis-dolichyl phosphate + H(+)</text>
        <dbReference type="Rhea" id="RHEA:29527"/>
        <dbReference type="Rhea" id="RHEA-COMP:19498"/>
        <dbReference type="Rhea" id="RHEA-COMP:19501"/>
        <dbReference type="Rhea" id="RHEA-COMP:19516"/>
        <dbReference type="Rhea" id="RHEA-COMP:19517"/>
        <dbReference type="ChEBI" id="CHEBI:15378"/>
        <dbReference type="ChEBI" id="CHEBI:57683"/>
        <dbReference type="ChEBI" id="CHEBI:58211"/>
        <dbReference type="ChEBI" id="CHEBI:132515"/>
        <dbReference type="ChEBI" id="CHEBI:132516"/>
        <dbReference type="EC" id="2.4.1.258"/>
    </reaction>
    <physiologicalReaction direction="left-to-right" evidence="10">
        <dbReference type="Rhea" id="RHEA:29528"/>
    </physiologicalReaction>
</comment>
<evidence type="ECO:0000256" key="6">
    <source>
        <dbReference type="ARBA" id="ARBA00022692"/>
    </source>
</evidence>
<evidence type="ECO:0000256" key="9">
    <source>
        <dbReference type="ARBA" id="ARBA00023136"/>
    </source>
</evidence>
<dbReference type="PANTHER" id="PTHR12646:SF0">
    <property type="entry name" value="DOL-P-MAN:MAN(5)GLCNAC(2)-PP-DOL ALPHA-1,3-MANNOSYLTRANSFERASE"/>
    <property type="match status" value="1"/>
</dbReference>
<evidence type="ECO:0000256" key="10">
    <source>
        <dbReference type="ARBA" id="ARBA00049506"/>
    </source>
</evidence>
<feature type="transmembrane region" description="Helical" evidence="11">
    <location>
        <begin position="297"/>
        <end position="315"/>
    </location>
</feature>
<feature type="transmembrane region" description="Helical" evidence="11">
    <location>
        <begin position="106"/>
        <end position="122"/>
    </location>
</feature>
<evidence type="ECO:0000256" key="4">
    <source>
        <dbReference type="ARBA" id="ARBA00022676"/>
    </source>
</evidence>
<organism evidence="12 13">
    <name type="scientific">Amphibalanus amphitrite</name>
    <name type="common">Striped barnacle</name>
    <name type="synonym">Balanus amphitrite</name>
    <dbReference type="NCBI Taxonomy" id="1232801"/>
    <lineage>
        <taxon>Eukaryota</taxon>
        <taxon>Metazoa</taxon>
        <taxon>Ecdysozoa</taxon>
        <taxon>Arthropoda</taxon>
        <taxon>Crustacea</taxon>
        <taxon>Multicrustacea</taxon>
        <taxon>Cirripedia</taxon>
        <taxon>Thoracica</taxon>
        <taxon>Thoracicalcarea</taxon>
        <taxon>Balanomorpha</taxon>
        <taxon>Balanoidea</taxon>
        <taxon>Balanidae</taxon>
        <taxon>Amphibalaninae</taxon>
        <taxon>Amphibalanus</taxon>
    </lineage>
</organism>
<keyword evidence="6 11" id="KW-0812">Transmembrane</keyword>
<dbReference type="GO" id="GO:0052925">
    <property type="term" value="F:dol-P-Man:Man(5)GlcNAc(2)-PP-Dol alpha-1,3-mannosyltransferase activity"/>
    <property type="evidence" value="ECO:0007669"/>
    <property type="project" value="UniProtKB-EC"/>
</dbReference>
<keyword evidence="4" id="KW-0328">Glycosyltransferase</keyword>
<evidence type="ECO:0000256" key="11">
    <source>
        <dbReference type="SAM" id="Phobius"/>
    </source>
</evidence>
<keyword evidence="13" id="KW-1185">Reference proteome</keyword>
<reference evidence="12 13" key="1">
    <citation type="submission" date="2019-07" db="EMBL/GenBank/DDBJ databases">
        <title>Draft genome assembly of a fouling barnacle, Amphibalanus amphitrite (Darwin, 1854): The first reference genome for Thecostraca.</title>
        <authorList>
            <person name="Kim W."/>
        </authorList>
    </citation>
    <scope>NUCLEOTIDE SEQUENCE [LARGE SCALE GENOMIC DNA]</scope>
    <source>
        <strain evidence="12">SNU_AA5</strain>
        <tissue evidence="12">Soma without cirri and trophi</tissue>
    </source>
</reference>
<comment type="pathway">
    <text evidence="2">Protein modification; protein glycosylation.</text>
</comment>
<dbReference type="InterPro" id="IPR007873">
    <property type="entry name" value="Glycosyltransferase_ALG3"/>
</dbReference>
<comment type="caution">
    <text evidence="12">The sequence shown here is derived from an EMBL/GenBank/DDBJ whole genome shotgun (WGS) entry which is preliminary data.</text>
</comment>
<name>A0A6A4V9Q9_AMPAM</name>
<evidence type="ECO:0000256" key="7">
    <source>
        <dbReference type="ARBA" id="ARBA00022824"/>
    </source>
</evidence>
<keyword evidence="7" id="KW-0256">Endoplasmic reticulum</keyword>
<accession>A0A6A4V9Q9</accession>
<feature type="transmembrane region" description="Helical" evidence="11">
    <location>
        <begin position="335"/>
        <end position="355"/>
    </location>
</feature>
<keyword evidence="8 11" id="KW-1133">Transmembrane helix</keyword>
<keyword evidence="5" id="KW-0808">Transferase</keyword>
<feature type="transmembrane region" description="Helical" evidence="11">
    <location>
        <begin position="206"/>
        <end position="232"/>
    </location>
</feature>
<dbReference type="AlphaFoldDB" id="A0A6A4V9Q9"/>
<evidence type="ECO:0000256" key="1">
    <source>
        <dbReference type="ARBA" id="ARBA00004477"/>
    </source>
</evidence>
<protein>
    <recommendedName>
        <fullName evidence="3">dolichyl-P-Man:Man5GlcNAc2-PP-dolichol alpha-1,3-mannosyltransferase</fullName>
        <ecNumber evidence="3">2.4.1.258</ecNumber>
    </recommendedName>
</protein>
<dbReference type="Proteomes" id="UP000440578">
    <property type="component" value="Unassembled WGS sequence"/>
</dbReference>
<dbReference type="EMBL" id="VIIS01001996">
    <property type="protein sequence ID" value="KAF0289849.1"/>
    <property type="molecule type" value="Genomic_DNA"/>
</dbReference>
<evidence type="ECO:0000256" key="3">
    <source>
        <dbReference type="ARBA" id="ARBA00011964"/>
    </source>
</evidence>
<evidence type="ECO:0000313" key="12">
    <source>
        <dbReference type="EMBL" id="KAF0289849.1"/>
    </source>
</evidence>
<dbReference type="Pfam" id="PF05208">
    <property type="entry name" value="ALG3"/>
    <property type="match status" value="1"/>
</dbReference>
<dbReference type="PANTHER" id="PTHR12646">
    <property type="entry name" value="NOT56 - RELATED"/>
    <property type="match status" value="1"/>
</dbReference>
<evidence type="ECO:0000256" key="2">
    <source>
        <dbReference type="ARBA" id="ARBA00004922"/>
    </source>
</evidence>
<proteinExistence type="predicted"/>
<dbReference type="GO" id="GO:0005789">
    <property type="term" value="C:endoplasmic reticulum membrane"/>
    <property type="evidence" value="ECO:0007669"/>
    <property type="project" value="UniProtKB-SubCell"/>
</dbReference>
<sequence>MAQARCHGCDSAPCGGSMAVRRAAPSRWRRLREAVSVDRLQQCLFSPELCAPMAALLLLAECVINVAVIERVKYTEIDWRAYMQEVEGVYNGTLDYSRLGGDTGPLVYPAGFVYIFLGLYHITSGGANMRLAQYIFMAIYLANWALVSRLYVRSKKVPPYVLAVMSLTSYRVHSIYVLRLFNDPVAMLLLYASINCFMDARWSLGSLLFSLGVSVKMSVLLFAPALLLAYLYTLGFWGTVKQLTICGGVQVALGAPFLAAEPVAYLRGAFDLGRVFQYQWTVNWRCLAEEVFLDRRLHVLLLALHLLVLAVFAQGRWRRFLSAFGRLQATGGPEISCQLLLLPLFTANLIGMAFARSLHYQFYVWYYHSLPYLLWSAPFAPGTRLCLLGVIELCWNTYPSTPLSSAALHCCHLVLIAGLWRTGELLSQVAPPARAQKLKK</sequence>